<dbReference type="NCBIfam" id="TIGR02532">
    <property type="entry name" value="IV_pilin_GFxxxE"/>
    <property type="match status" value="1"/>
</dbReference>
<keyword evidence="1" id="KW-0472">Membrane</keyword>
<accession>A0A5B9PME6</accession>
<proteinExistence type="predicted"/>
<evidence type="ECO:0000259" key="2">
    <source>
        <dbReference type="Pfam" id="PF07596"/>
    </source>
</evidence>
<feature type="domain" description="DUF1559" evidence="2">
    <location>
        <begin position="34"/>
        <end position="326"/>
    </location>
</feature>
<dbReference type="Pfam" id="PF07596">
    <property type="entry name" value="SBP_bac_10"/>
    <property type="match status" value="1"/>
</dbReference>
<protein>
    <submittedName>
        <fullName evidence="3">Fimbrial protein</fullName>
    </submittedName>
</protein>
<dbReference type="PANTHER" id="PTHR30093:SF2">
    <property type="entry name" value="TYPE II SECRETION SYSTEM PROTEIN H"/>
    <property type="match status" value="1"/>
</dbReference>
<dbReference type="OrthoDB" id="255848at2"/>
<evidence type="ECO:0000313" key="3">
    <source>
        <dbReference type="EMBL" id="QEG23761.1"/>
    </source>
</evidence>
<dbReference type="AlphaFoldDB" id="A0A5B9PME6"/>
<dbReference type="STRING" id="980251.GCA_001642875_04289"/>
<keyword evidence="1" id="KW-1133">Transmembrane helix</keyword>
<dbReference type="KEGG" id="mff:MFFC18_36630"/>
<dbReference type="PANTHER" id="PTHR30093">
    <property type="entry name" value="GENERAL SECRETION PATHWAY PROTEIN G"/>
    <property type="match status" value="1"/>
</dbReference>
<dbReference type="Proteomes" id="UP000322214">
    <property type="component" value="Chromosome"/>
</dbReference>
<dbReference type="EMBL" id="CP042912">
    <property type="protein sequence ID" value="QEG23761.1"/>
    <property type="molecule type" value="Genomic_DNA"/>
</dbReference>
<dbReference type="Gene3D" id="3.30.700.10">
    <property type="entry name" value="Glycoprotein, Type 4 Pilin"/>
    <property type="match status" value="1"/>
</dbReference>
<dbReference type="InterPro" id="IPR045584">
    <property type="entry name" value="Pilin-like"/>
</dbReference>
<organism evidence="3 4">
    <name type="scientific">Mariniblastus fucicola</name>
    <dbReference type="NCBI Taxonomy" id="980251"/>
    <lineage>
        <taxon>Bacteria</taxon>
        <taxon>Pseudomonadati</taxon>
        <taxon>Planctomycetota</taxon>
        <taxon>Planctomycetia</taxon>
        <taxon>Pirellulales</taxon>
        <taxon>Pirellulaceae</taxon>
        <taxon>Mariniblastus</taxon>
    </lineage>
</organism>
<feature type="transmembrane region" description="Helical" evidence="1">
    <location>
        <begin position="12"/>
        <end position="33"/>
    </location>
</feature>
<dbReference type="InterPro" id="IPR012902">
    <property type="entry name" value="N_methyl_site"/>
</dbReference>
<evidence type="ECO:0000313" key="4">
    <source>
        <dbReference type="Proteomes" id="UP000322214"/>
    </source>
</evidence>
<reference evidence="3 4" key="1">
    <citation type="submission" date="2019-08" db="EMBL/GenBank/DDBJ databases">
        <title>Deep-cultivation of Planctomycetes and their phenomic and genomic characterization uncovers novel biology.</title>
        <authorList>
            <person name="Wiegand S."/>
            <person name="Jogler M."/>
            <person name="Boedeker C."/>
            <person name="Pinto D."/>
            <person name="Vollmers J."/>
            <person name="Rivas-Marin E."/>
            <person name="Kohn T."/>
            <person name="Peeters S.H."/>
            <person name="Heuer A."/>
            <person name="Rast P."/>
            <person name="Oberbeckmann S."/>
            <person name="Bunk B."/>
            <person name="Jeske O."/>
            <person name="Meyerdierks A."/>
            <person name="Storesund J.E."/>
            <person name="Kallscheuer N."/>
            <person name="Luecker S."/>
            <person name="Lage O.M."/>
            <person name="Pohl T."/>
            <person name="Merkel B.J."/>
            <person name="Hornburger P."/>
            <person name="Mueller R.-W."/>
            <person name="Bruemmer F."/>
            <person name="Labrenz M."/>
            <person name="Spormann A.M."/>
            <person name="Op den Camp H."/>
            <person name="Overmann J."/>
            <person name="Amann R."/>
            <person name="Jetten M.S.M."/>
            <person name="Mascher T."/>
            <person name="Medema M.H."/>
            <person name="Devos D.P."/>
            <person name="Kaster A.-K."/>
            <person name="Ovreas L."/>
            <person name="Rohde M."/>
            <person name="Galperin M.Y."/>
            <person name="Jogler C."/>
        </authorList>
    </citation>
    <scope>NUCLEOTIDE SEQUENCE [LARGE SCALE GENOMIC DNA]</scope>
    <source>
        <strain evidence="3 4">FC18</strain>
    </source>
</reference>
<keyword evidence="1" id="KW-0812">Transmembrane</keyword>
<evidence type="ECO:0000256" key="1">
    <source>
        <dbReference type="SAM" id="Phobius"/>
    </source>
</evidence>
<dbReference type="SUPFAM" id="SSF54523">
    <property type="entry name" value="Pili subunits"/>
    <property type="match status" value="1"/>
</dbReference>
<gene>
    <name evidence="3" type="primary">pilE_1</name>
    <name evidence="3" type="ORF">MFFC18_36630</name>
</gene>
<dbReference type="RefSeq" id="WP_075086140.1">
    <property type="nucleotide sequence ID" value="NZ_CP042912.1"/>
</dbReference>
<dbReference type="PROSITE" id="PS00409">
    <property type="entry name" value="PROKAR_NTER_METHYL"/>
    <property type="match status" value="1"/>
</dbReference>
<name>A0A5B9PME6_9BACT</name>
<sequence>MMSSQKRRGFTLVELLVVIAIIGILIGMLLPAVQQVREAARRTQCLNNMRQQALAALNYESAHMDFPTFGLDMSAGNSWKPVVNFGKVGSNWNGVGGSNAPVRTASWTFQIAPFAEQGNLERLRTEFGLDRLLTPADFYVSEQSIPMFSCPSRGQRQWDVNGKVYACSDYAGATMYGDGTADNPGWRAPEAIALNLGRHPGMMVPSAEEAGGTDIGRKLSKVGFGACSDGSSNTILFMEKAADARQYDGATDAAWKALGDTYGIFSPGYHGGGLRFLQPNLKADGEIRTVNMANPASNGSVQNEQTFGSAHPGTVSAAYTDGSTHSVDIDTGWDILYKWVARADGQVNDEL</sequence>
<dbReference type="InterPro" id="IPR011453">
    <property type="entry name" value="DUF1559"/>
</dbReference>
<dbReference type="Pfam" id="PF07963">
    <property type="entry name" value="N_methyl"/>
    <property type="match status" value="1"/>
</dbReference>
<keyword evidence="4" id="KW-1185">Reference proteome</keyword>